<dbReference type="Proteomes" id="UP000237631">
    <property type="component" value="Unassembled WGS sequence"/>
</dbReference>
<name>A0A2S6BV12_9PEZI</name>
<comment type="caution">
    <text evidence="2">The sequence shown here is derived from an EMBL/GenBank/DDBJ whole genome shotgun (WGS) entry which is preliminary data.</text>
</comment>
<dbReference type="OrthoDB" id="5218421at2759"/>
<accession>A0A2S6BV12</accession>
<sequence>MSAATYQTNGFVDATRAVDHFAQQFDRSNPDDARCSYQRLMHQHTKQQFEMATASSRRRSAASSSTEPASLSTETSRGSVSSSSS</sequence>
<organism evidence="2 3">
    <name type="scientific">Cercospora berteroae</name>
    <dbReference type="NCBI Taxonomy" id="357750"/>
    <lineage>
        <taxon>Eukaryota</taxon>
        <taxon>Fungi</taxon>
        <taxon>Dikarya</taxon>
        <taxon>Ascomycota</taxon>
        <taxon>Pezizomycotina</taxon>
        <taxon>Dothideomycetes</taxon>
        <taxon>Dothideomycetidae</taxon>
        <taxon>Mycosphaerellales</taxon>
        <taxon>Mycosphaerellaceae</taxon>
        <taxon>Cercospora</taxon>
    </lineage>
</organism>
<proteinExistence type="predicted"/>
<feature type="compositionally biased region" description="Low complexity" evidence="1">
    <location>
        <begin position="61"/>
        <end position="85"/>
    </location>
</feature>
<reference evidence="3" key="1">
    <citation type="journal article" date="2017" name="bioRxiv">
        <title>Conservation of a gene cluster reveals novel cercosporin biosynthetic mechanisms and extends production to the genus Colletotrichum.</title>
        <authorList>
            <person name="de Jonge R."/>
            <person name="Ebert M.K."/>
            <person name="Huitt-Roehl C.R."/>
            <person name="Pal P."/>
            <person name="Suttle J.C."/>
            <person name="Spanner R.E."/>
            <person name="Neubauer J.D."/>
            <person name="Jurick W.M.II."/>
            <person name="Stott K.A."/>
            <person name="Secor G.A."/>
            <person name="Thomma B.P.H.J."/>
            <person name="Van de Peer Y."/>
            <person name="Townsend C.A."/>
            <person name="Bolton M.D."/>
        </authorList>
    </citation>
    <scope>NUCLEOTIDE SEQUENCE [LARGE SCALE GENOMIC DNA]</scope>
    <source>
        <strain evidence="3">CBS538.71</strain>
    </source>
</reference>
<protein>
    <submittedName>
        <fullName evidence="2">Uncharacterized protein</fullName>
    </submittedName>
</protein>
<evidence type="ECO:0000256" key="1">
    <source>
        <dbReference type="SAM" id="MobiDB-lite"/>
    </source>
</evidence>
<evidence type="ECO:0000313" key="3">
    <source>
        <dbReference type="Proteomes" id="UP000237631"/>
    </source>
</evidence>
<gene>
    <name evidence="2" type="ORF">CBER1_08609</name>
</gene>
<dbReference type="EMBL" id="PNEN01001758">
    <property type="protein sequence ID" value="PPJ51319.1"/>
    <property type="molecule type" value="Genomic_DNA"/>
</dbReference>
<keyword evidence="3" id="KW-1185">Reference proteome</keyword>
<dbReference type="AlphaFoldDB" id="A0A2S6BV12"/>
<feature type="region of interest" description="Disordered" evidence="1">
    <location>
        <begin position="46"/>
        <end position="85"/>
    </location>
</feature>
<evidence type="ECO:0000313" key="2">
    <source>
        <dbReference type="EMBL" id="PPJ51319.1"/>
    </source>
</evidence>